<protein>
    <recommendedName>
        <fullName evidence="1">Ferritin light chain</fullName>
    </recommendedName>
</protein>
<keyword evidence="5" id="KW-0408">Iron</keyword>
<feature type="region of interest" description="Disordered" evidence="6">
    <location>
        <begin position="112"/>
        <end position="138"/>
    </location>
</feature>
<organism evidence="7 8">
    <name type="scientific">Ovis aries</name>
    <name type="common">Sheep</name>
    <dbReference type="NCBI Taxonomy" id="9940"/>
    <lineage>
        <taxon>Eukaryota</taxon>
        <taxon>Metazoa</taxon>
        <taxon>Chordata</taxon>
        <taxon>Craniata</taxon>
        <taxon>Vertebrata</taxon>
        <taxon>Euteleostomi</taxon>
        <taxon>Mammalia</taxon>
        <taxon>Eutheria</taxon>
        <taxon>Laurasiatheria</taxon>
        <taxon>Artiodactyla</taxon>
        <taxon>Ruminantia</taxon>
        <taxon>Pecora</taxon>
        <taxon>Bovidae</taxon>
        <taxon>Caprinae</taxon>
        <taxon>Ovis</taxon>
    </lineage>
</organism>
<dbReference type="AlphaFoldDB" id="A0A836AKF8"/>
<dbReference type="InterPro" id="IPR012347">
    <property type="entry name" value="Ferritin-like"/>
</dbReference>
<dbReference type="PANTHER" id="PTHR11431:SF47">
    <property type="entry name" value="FERRITIN LIGHT CHAIN"/>
    <property type="match status" value="1"/>
</dbReference>
<feature type="binding site" evidence="5">
    <location>
        <position position="92"/>
    </location>
    <ligand>
        <name>Fe cation</name>
        <dbReference type="ChEBI" id="CHEBI:24875"/>
        <label>1</label>
    </ligand>
</feature>
<dbReference type="GO" id="GO:0006879">
    <property type="term" value="P:intracellular iron ion homeostasis"/>
    <property type="evidence" value="ECO:0007669"/>
    <property type="project" value="InterPro"/>
</dbReference>
<evidence type="ECO:0000256" key="6">
    <source>
        <dbReference type="SAM" id="MobiDB-lite"/>
    </source>
</evidence>
<comment type="caution">
    <text evidence="7">The sequence shown here is derived from an EMBL/GenBank/DDBJ whole genome shotgun (WGS) entry which is preliminary data.</text>
</comment>
<dbReference type="InterPro" id="IPR001519">
    <property type="entry name" value="Ferritin"/>
</dbReference>
<name>A0A836AKF8_SHEEP</name>
<evidence type="ECO:0000256" key="3">
    <source>
        <dbReference type="ARBA" id="ARBA00045578"/>
    </source>
</evidence>
<dbReference type="SUPFAM" id="SSF47240">
    <property type="entry name" value="Ferritin-like"/>
    <property type="match status" value="1"/>
</dbReference>
<gene>
    <name evidence="7" type="ORF">JEQ12_014724</name>
</gene>
<proteinExistence type="predicted"/>
<dbReference type="GO" id="GO:0044754">
    <property type="term" value="C:autolysosome"/>
    <property type="evidence" value="ECO:0007669"/>
    <property type="project" value="UniProtKB-SubCell"/>
</dbReference>
<comment type="function">
    <text evidence="3">Stores iron in a soluble, non-toxic, readily available form. Important for iron homeostasis. Iron is taken up in the ferrous form and deposited as ferric hydroxides after oxidation. Also plays a role in delivery of iron to cells. Mediates iron uptake in capsule cells of the developing kidney. Delivery to lysosomes by the cargo receptor NCOA4 for autophagic degradation and release or iron.</text>
</comment>
<reference evidence="7 8" key="1">
    <citation type="submission" date="2020-12" db="EMBL/GenBank/DDBJ databases">
        <title>De novo assembly of Tibetan sheep genome.</title>
        <authorList>
            <person name="Li X."/>
        </authorList>
    </citation>
    <scope>NUCLEOTIDE SEQUENCE [LARGE SCALE GENOMIC DNA]</scope>
    <source>
        <tissue evidence="7">Heart</tissue>
    </source>
</reference>
<dbReference type="GO" id="GO:0008198">
    <property type="term" value="F:ferrous iron binding"/>
    <property type="evidence" value="ECO:0007669"/>
    <property type="project" value="TreeGrafter"/>
</dbReference>
<dbReference type="GO" id="GO:0006826">
    <property type="term" value="P:iron ion transport"/>
    <property type="evidence" value="ECO:0007669"/>
    <property type="project" value="InterPro"/>
</dbReference>
<dbReference type="InterPro" id="IPR009078">
    <property type="entry name" value="Ferritin-like_SF"/>
</dbReference>
<evidence type="ECO:0000256" key="1">
    <source>
        <dbReference type="ARBA" id="ARBA00040044"/>
    </source>
</evidence>
<evidence type="ECO:0000313" key="7">
    <source>
        <dbReference type="EMBL" id="KAG5212295.1"/>
    </source>
</evidence>
<dbReference type="Gene3D" id="1.20.1260.10">
    <property type="match status" value="1"/>
</dbReference>
<evidence type="ECO:0000256" key="5">
    <source>
        <dbReference type="PIRSR" id="PIRSR601519-1"/>
    </source>
</evidence>
<comment type="subcellular location">
    <subcellularLocation>
        <location evidence="2">Autolysosome</location>
    </subcellularLocation>
</comment>
<dbReference type="PANTHER" id="PTHR11431">
    <property type="entry name" value="FERRITIN"/>
    <property type="match status" value="1"/>
</dbReference>
<evidence type="ECO:0000256" key="2">
    <source>
        <dbReference type="ARBA" id="ARBA00044942"/>
    </source>
</evidence>
<dbReference type="Proteomes" id="UP000664991">
    <property type="component" value="Unassembled WGS sequence"/>
</dbReference>
<dbReference type="EMBL" id="JAEMGP010000003">
    <property type="protein sequence ID" value="KAG5212295.1"/>
    <property type="molecule type" value="Genomic_DNA"/>
</dbReference>
<accession>A0A836AKF8</accession>
<comment type="subunit">
    <text evidence="4">Oligomer of 24 subunits. There are two types of subunits: L (light) chain and H (heavy) chain. The major chain can be light or heavy, depending on the species and tissue type. The functional molecule forms a roughly spherical shell with a diameter of 12 nm and contains a central cavity into which the insoluble mineral iron core is deposited. Interacts with NCOA4.</text>
</comment>
<evidence type="ECO:0000256" key="4">
    <source>
        <dbReference type="ARBA" id="ARBA00047045"/>
    </source>
</evidence>
<evidence type="ECO:0000313" key="8">
    <source>
        <dbReference type="Proteomes" id="UP000664991"/>
    </source>
</evidence>
<sequence>MGSSGESGKWLQWEQMKLNELASFYFEGNEVALEGVGRFLWTLAEEKCKGAELFLKARKQWGGRALIQDRQVLAPEEWSTALEATEAATAPEKSPNQADSRIYTSWVLRTQMPSSPSSWSTTSWRRSSSRSVSRWAST</sequence>
<dbReference type="GO" id="GO:0008199">
    <property type="term" value="F:ferric iron binding"/>
    <property type="evidence" value="ECO:0007669"/>
    <property type="project" value="InterPro"/>
</dbReference>
<keyword evidence="5" id="KW-0479">Metal-binding</keyword>
<feature type="compositionally biased region" description="Low complexity" evidence="6">
    <location>
        <begin position="114"/>
        <end position="138"/>
    </location>
</feature>